<protein>
    <submittedName>
        <fullName evidence="1">Uncharacterized protein</fullName>
    </submittedName>
</protein>
<accession>A0A8X6HQM6</accession>
<keyword evidence="2" id="KW-1185">Reference proteome</keyword>
<evidence type="ECO:0000313" key="2">
    <source>
        <dbReference type="Proteomes" id="UP000887116"/>
    </source>
</evidence>
<gene>
    <name evidence="1" type="ORF">TNCT_619191</name>
</gene>
<comment type="caution">
    <text evidence="1">The sequence shown here is derived from an EMBL/GenBank/DDBJ whole genome shotgun (WGS) entry which is preliminary data.</text>
</comment>
<sequence length="86" mass="10121">MDASKLPNRVPEDSVDRYRHVLPGITFTEHNTTPVGQFWSFLVNCQLQTLQLLAVKTVKCLAIWKQLMEMIPFQSYQEHSRIFLVW</sequence>
<dbReference type="EMBL" id="BMAO01028844">
    <property type="protein sequence ID" value="GFR27768.1"/>
    <property type="molecule type" value="Genomic_DNA"/>
</dbReference>
<dbReference type="Proteomes" id="UP000887116">
    <property type="component" value="Unassembled WGS sequence"/>
</dbReference>
<dbReference type="AlphaFoldDB" id="A0A8X6HQM6"/>
<evidence type="ECO:0000313" key="1">
    <source>
        <dbReference type="EMBL" id="GFR27768.1"/>
    </source>
</evidence>
<proteinExistence type="predicted"/>
<organism evidence="1 2">
    <name type="scientific">Trichonephila clavata</name>
    <name type="common">Joro spider</name>
    <name type="synonym">Nephila clavata</name>
    <dbReference type="NCBI Taxonomy" id="2740835"/>
    <lineage>
        <taxon>Eukaryota</taxon>
        <taxon>Metazoa</taxon>
        <taxon>Ecdysozoa</taxon>
        <taxon>Arthropoda</taxon>
        <taxon>Chelicerata</taxon>
        <taxon>Arachnida</taxon>
        <taxon>Araneae</taxon>
        <taxon>Araneomorphae</taxon>
        <taxon>Entelegynae</taxon>
        <taxon>Araneoidea</taxon>
        <taxon>Nephilidae</taxon>
        <taxon>Trichonephila</taxon>
    </lineage>
</organism>
<name>A0A8X6HQM6_TRICU</name>
<reference evidence="1" key="1">
    <citation type="submission" date="2020-07" db="EMBL/GenBank/DDBJ databases">
        <title>Multicomponent nature underlies the extraordinary mechanical properties of spider dragline silk.</title>
        <authorList>
            <person name="Kono N."/>
            <person name="Nakamura H."/>
            <person name="Mori M."/>
            <person name="Yoshida Y."/>
            <person name="Ohtoshi R."/>
            <person name="Malay A.D."/>
            <person name="Moran D.A.P."/>
            <person name="Tomita M."/>
            <person name="Numata K."/>
            <person name="Arakawa K."/>
        </authorList>
    </citation>
    <scope>NUCLEOTIDE SEQUENCE</scope>
</reference>